<evidence type="ECO:0000256" key="3">
    <source>
        <dbReference type="ARBA" id="ARBA00022475"/>
    </source>
</evidence>
<dbReference type="GO" id="GO:0016746">
    <property type="term" value="F:acyltransferase activity"/>
    <property type="evidence" value="ECO:0007669"/>
    <property type="project" value="UniProtKB-KW"/>
</dbReference>
<keyword evidence="6 7" id="KW-0472">Membrane</keyword>
<dbReference type="InterPro" id="IPR024194">
    <property type="entry name" value="Ac/AlaTfrase_AlgI/DltB"/>
</dbReference>
<dbReference type="RefSeq" id="WP_289599367.1">
    <property type="nucleotide sequence ID" value="NZ_JAUDCL010000006.1"/>
</dbReference>
<feature type="transmembrane region" description="Helical" evidence="8">
    <location>
        <begin position="311"/>
        <end position="328"/>
    </location>
</feature>
<dbReference type="PIRSF" id="PIRSF500217">
    <property type="entry name" value="AlgI"/>
    <property type="match status" value="1"/>
</dbReference>
<name>A0ABT7UP24_9FIRM</name>
<feature type="transmembrane region" description="Helical" evidence="8">
    <location>
        <begin position="36"/>
        <end position="59"/>
    </location>
</feature>
<evidence type="ECO:0000256" key="7">
    <source>
        <dbReference type="PIRNR" id="PIRNR016636"/>
    </source>
</evidence>
<dbReference type="InterPro" id="IPR028362">
    <property type="entry name" value="AlgI"/>
</dbReference>
<proteinExistence type="inferred from homology"/>
<gene>
    <name evidence="9" type="ORF">QUW08_04875</name>
</gene>
<evidence type="ECO:0000256" key="8">
    <source>
        <dbReference type="SAM" id="Phobius"/>
    </source>
</evidence>
<dbReference type="PIRSF" id="PIRSF016636">
    <property type="entry name" value="AlgI_DltB"/>
    <property type="match status" value="1"/>
</dbReference>
<comment type="similarity">
    <text evidence="2 7">Belongs to the membrane-bound acyltransferase family.</text>
</comment>
<comment type="caution">
    <text evidence="9">The sequence shown here is derived from an EMBL/GenBank/DDBJ whole genome shotgun (WGS) entry which is preliminary data.</text>
</comment>
<dbReference type="Pfam" id="PF03062">
    <property type="entry name" value="MBOAT"/>
    <property type="match status" value="1"/>
</dbReference>
<evidence type="ECO:0000313" key="9">
    <source>
        <dbReference type="EMBL" id="MDM8200629.1"/>
    </source>
</evidence>
<feature type="transmembrane region" description="Helical" evidence="8">
    <location>
        <begin position="71"/>
        <end position="90"/>
    </location>
</feature>
<dbReference type="EMBL" id="JAUDCL010000006">
    <property type="protein sequence ID" value="MDM8200629.1"/>
    <property type="molecule type" value="Genomic_DNA"/>
</dbReference>
<protein>
    <submittedName>
        <fullName evidence="9">MBOAT family O-acyltransferase</fullName>
        <ecNumber evidence="9">2.3.-.-</ecNumber>
    </submittedName>
</protein>
<keyword evidence="7 9" id="KW-0808">Transferase</keyword>
<evidence type="ECO:0000256" key="5">
    <source>
        <dbReference type="ARBA" id="ARBA00022989"/>
    </source>
</evidence>
<sequence>MNFLSLSFAGFGVLVFAGWWGLPAKARPWLLAAANLVFAGLFGAKAVICLVLICLAGYLCGLWAQKGGGRAAMWLGILLGLVPLAAYKYLPLASPALFEGLVAPVGLSFYVFKTISYLADVTKGRIQAETCPLCYFNYVGFFPQLASGPIQRAGSLLPQLKAPAMTFDRALAYTGCVRFCWGMFLKKCLADQLAGYQGALYQPDHYYSLGIVWSLLAYTLYLYFDFASYSQMSIGVANLLGLRVEENFLSPYFSRSIGEFWRRWHVSLSSFLRDYIYIPLGGSRNGVPVLILATMVTFVLSGAWHGATAGFLVWGALHGVYLLIGRATKKVRAAAWGALGQSENSPLRSVVGCLFTFVLVNIGWFFFMTGTLHQAQLVAQYLFQPFSFSLQYLKESFTQLGYTSTSMIQLGLFALLAAGIDWCARKEGFGAWTARQKPVLLVLLCYLCVFATLFFGAAGTLQNVYFAF</sequence>
<comment type="subcellular location">
    <subcellularLocation>
        <location evidence="1">Cell membrane</location>
        <topology evidence="1">Multi-pass membrane protein</topology>
    </subcellularLocation>
</comment>
<evidence type="ECO:0000256" key="1">
    <source>
        <dbReference type="ARBA" id="ARBA00004651"/>
    </source>
</evidence>
<dbReference type="InterPro" id="IPR004299">
    <property type="entry name" value="MBOAT_fam"/>
</dbReference>
<feature type="transmembrane region" description="Helical" evidence="8">
    <location>
        <begin position="400"/>
        <end position="418"/>
    </location>
</feature>
<evidence type="ECO:0000256" key="2">
    <source>
        <dbReference type="ARBA" id="ARBA00010323"/>
    </source>
</evidence>
<keyword evidence="5 8" id="KW-1133">Transmembrane helix</keyword>
<dbReference type="EC" id="2.3.-.-" evidence="9"/>
<evidence type="ECO:0000256" key="6">
    <source>
        <dbReference type="ARBA" id="ARBA00023136"/>
    </source>
</evidence>
<keyword evidence="10" id="KW-1185">Reference proteome</keyword>
<keyword evidence="7 9" id="KW-0012">Acyltransferase</keyword>
<keyword evidence="4 8" id="KW-0812">Transmembrane</keyword>
<organism evidence="9 10">
    <name type="scientific">Allofournierella massiliensis</name>
    <dbReference type="NCBI Taxonomy" id="1650663"/>
    <lineage>
        <taxon>Bacteria</taxon>
        <taxon>Bacillati</taxon>
        <taxon>Bacillota</taxon>
        <taxon>Clostridia</taxon>
        <taxon>Eubacteriales</taxon>
        <taxon>Oscillospiraceae</taxon>
        <taxon>Allofournierella</taxon>
    </lineage>
</organism>
<dbReference type="InterPro" id="IPR051085">
    <property type="entry name" value="MB_O-acyltransferase"/>
</dbReference>
<evidence type="ECO:0000256" key="4">
    <source>
        <dbReference type="ARBA" id="ARBA00022692"/>
    </source>
</evidence>
<feature type="transmembrane region" description="Helical" evidence="8">
    <location>
        <begin position="206"/>
        <end position="224"/>
    </location>
</feature>
<feature type="transmembrane region" description="Helical" evidence="8">
    <location>
        <begin position="349"/>
        <end position="367"/>
    </location>
</feature>
<evidence type="ECO:0000313" key="10">
    <source>
        <dbReference type="Proteomes" id="UP001529380"/>
    </source>
</evidence>
<keyword evidence="3 7" id="KW-1003">Cell membrane</keyword>
<reference evidence="9 10" key="1">
    <citation type="submission" date="2023-06" db="EMBL/GenBank/DDBJ databases">
        <title>Identification and characterization of horizontal gene transfer across gut microbiota members of farm animals based on homology search.</title>
        <authorList>
            <person name="Schwarzerova J."/>
            <person name="Nykrynova M."/>
            <person name="Jureckova K."/>
            <person name="Cejkova D."/>
            <person name="Rychlik I."/>
        </authorList>
    </citation>
    <scope>NUCLEOTIDE SEQUENCE [LARGE SCALE GENOMIC DNA]</scope>
    <source>
        <strain evidence="9 10">ET340</strain>
    </source>
</reference>
<dbReference type="Proteomes" id="UP001529380">
    <property type="component" value="Unassembled WGS sequence"/>
</dbReference>
<dbReference type="PANTHER" id="PTHR13285:SF18">
    <property type="entry name" value="PROTEIN-CYSTEINE N-PALMITOYLTRANSFERASE RASP"/>
    <property type="match status" value="1"/>
</dbReference>
<dbReference type="PANTHER" id="PTHR13285">
    <property type="entry name" value="ACYLTRANSFERASE"/>
    <property type="match status" value="1"/>
</dbReference>
<feature type="transmembrane region" description="Helical" evidence="8">
    <location>
        <begin position="439"/>
        <end position="461"/>
    </location>
</feature>
<accession>A0ABT7UP24</accession>